<dbReference type="Proteomes" id="UP001148786">
    <property type="component" value="Unassembled WGS sequence"/>
</dbReference>
<gene>
    <name evidence="2" type="ORF">NLJ89_g10886</name>
</gene>
<reference evidence="2" key="1">
    <citation type="submission" date="2022-07" db="EMBL/GenBank/DDBJ databases">
        <title>Genome Sequence of Agrocybe chaxingu.</title>
        <authorList>
            <person name="Buettner E."/>
        </authorList>
    </citation>
    <scope>NUCLEOTIDE SEQUENCE</scope>
    <source>
        <strain evidence="2">MP-N11</strain>
    </source>
</reference>
<name>A0A9W8MQH2_9AGAR</name>
<sequence>MSRRETTYDRGSTSIEFLIVVTDFDSQVGKLTSSELGDLKVRLTGLKVVVDVPCSNLARGDWESKHAGRAVGESNSEGDEAGGELHDDIKIVCNTGGLPSRNGQRARWV</sequence>
<evidence type="ECO:0000313" key="3">
    <source>
        <dbReference type="Proteomes" id="UP001148786"/>
    </source>
</evidence>
<accession>A0A9W8MQH2</accession>
<protein>
    <submittedName>
        <fullName evidence="2">Uncharacterized protein</fullName>
    </submittedName>
</protein>
<feature type="region of interest" description="Disordered" evidence="1">
    <location>
        <begin position="64"/>
        <end position="85"/>
    </location>
</feature>
<keyword evidence="3" id="KW-1185">Reference proteome</keyword>
<dbReference type="AlphaFoldDB" id="A0A9W8MQH2"/>
<dbReference type="EMBL" id="JANKHO010002179">
    <property type="protein sequence ID" value="KAJ3494080.1"/>
    <property type="molecule type" value="Genomic_DNA"/>
</dbReference>
<comment type="caution">
    <text evidence="2">The sequence shown here is derived from an EMBL/GenBank/DDBJ whole genome shotgun (WGS) entry which is preliminary data.</text>
</comment>
<evidence type="ECO:0000313" key="2">
    <source>
        <dbReference type="EMBL" id="KAJ3494080.1"/>
    </source>
</evidence>
<evidence type="ECO:0000256" key="1">
    <source>
        <dbReference type="SAM" id="MobiDB-lite"/>
    </source>
</evidence>
<proteinExistence type="predicted"/>
<organism evidence="2 3">
    <name type="scientific">Agrocybe chaxingu</name>
    <dbReference type="NCBI Taxonomy" id="84603"/>
    <lineage>
        <taxon>Eukaryota</taxon>
        <taxon>Fungi</taxon>
        <taxon>Dikarya</taxon>
        <taxon>Basidiomycota</taxon>
        <taxon>Agaricomycotina</taxon>
        <taxon>Agaricomycetes</taxon>
        <taxon>Agaricomycetidae</taxon>
        <taxon>Agaricales</taxon>
        <taxon>Agaricineae</taxon>
        <taxon>Strophariaceae</taxon>
        <taxon>Agrocybe</taxon>
    </lineage>
</organism>